<dbReference type="AlphaFoldDB" id="A0AAN6M5E3"/>
<proteinExistence type="predicted"/>
<sequence>MPPGQRNRTPSSIASDESVPLAKRRCVEVVVGSGNDRDKRNILSPSVDSSATAGSGQKAADFGIQQRIAPANGAIAMLDTKEKLRHLLMEPFQNIVTIECGDGLKAQYKVDLALLCQQSDKQFGIFTQAETLRGQHVKAKALQKRAKEFHSLLVVHQVVQMDNSRSKAFDFIMESFERFPILEYQSAVGRKIIEVVDFLFQKNDLLRMPPAKGKKLDRSNYPKEDVFTRLELLGNEALLAVVERIKSCMSAIKRGEKSIVLKDPIKAAAYRRVLLPNADAEVVFIIVNWLSNQDLSFADAKQLLLVHEVSKHLDITSLTAQCMDLLCSAVTRIIEQSKTAGMALEDVLNMRIHTHEVGTPIGPLSTMDVVGEVFHYTLTSENPPAALRTLVVNVIVEYGDEELLIALMENMTSVMKGEVAVATMRKAKCNVMALRKTDSH</sequence>
<name>A0AAN6M5E3_9PLEO</name>
<evidence type="ECO:0000313" key="2">
    <source>
        <dbReference type="Proteomes" id="UP001280581"/>
    </source>
</evidence>
<dbReference type="Proteomes" id="UP001280581">
    <property type="component" value="Unassembled WGS sequence"/>
</dbReference>
<comment type="caution">
    <text evidence="1">The sequence shown here is derived from an EMBL/GenBank/DDBJ whole genome shotgun (WGS) entry which is preliminary data.</text>
</comment>
<reference evidence="1 2" key="1">
    <citation type="submission" date="2021-02" db="EMBL/GenBank/DDBJ databases">
        <title>Genome assembly of Pseudopithomyces chartarum.</title>
        <authorList>
            <person name="Jauregui R."/>
            <person name="Singh J."/>
            <person name="Voisey C."/>
        </authorList>
    </citation>
    <scope>NUCLEOTIDE SEQUENCE [LARGE SCALE GENOMIC DNA]</scope>
    <source>
        <strain evidence="1 2">AGR01</strain>
    </source>
</reference>
<organism evidence="1 2">
    <name type="scientific">Pseudopithomyces chartarum</name>
    <dbReference type="NCBI Taxonomy" id="1892770"/>
    <lineage>
        <taxon>Eukaryota</taxon>
        <taxon>Fungi</taxon>
        <taxon>Dikarya</taxon>
        <taxon>Ascomycota</taxon>
        <taxon>Pezizomycotina</taxon>
        <taxon>Dothideomycetes</taxon>
        <taxon>Pleosporomycetidae</taxon>
        <taxon>Pleosporales</taxon>
        <taxon>Massarineae</taxon>
        <taxon>Didymosphaeriaceae</taxon>
        <taxon>Pseudopithomyces</taxon>
    </lineage>
</organism>
<protein>
    <submittedName>
        <fullName evidence="1">Uncharacterized protein</fullName>
    </submittedName>
</protein>
<keyword evidence="2" id="KW-1185">Reference proteome</keyword>
<accession>A0AAN6M5E3</accession>
<gene>
    <name evidence="1" type="ORF">GRF29_19g116347</name>
</gene>
<dbReference type="EMBL" id="WVTA01000003">
    <property type="protein sequence ID" value="KAK3214436.1"/>
    <property type="molecule type" value="Genomic_DNA"/>
</dbReference>
<evidence type="ECO:0000313" key="1">
    <source>
        <dbReference type="EMBL" id="KAK3214436.1"/>
    </source>
</evidence>